<evidence type="ECO:0000313" key="2">
    <source>
        <dbReference type="Proteomes" id="UP001055072"/>
    </source>
</evidence>
<dbReference type="EMBL" id="MU274900">
    <property type="protein sequence ID" value="KAI0094919.1"/>
    <property type="molecule type" value="Genomic_DNA"/>
</dbReference>
<keyword evidence="2" id="KW-1185">Reference proteome</keyword>
<proteinExistence type="predicted"/>
<sequence length="937" mass="102851">MSPSPLSDSAVHIMLQYISPPSQLDRPLPHNLLSKSLLQRHHFLGISPENTSEYLSWPSPSSVKAVDLLESRPSSHDDKPQSYPIQYSSDAESTYAHVALPPTGSDGEAARLVFQWDFDGWKFHDTKLMPFPSDTSTSLPEVLSLHVPTTASRALSPAVPQYNSYNIGHSGDHGSDDEDYWNAYGADDDNDDDEPRRAQATKDEDDSEDAYWAQYSSVHGTADSTIPTPPIVRRRQVHDYSESEYQDPLSVPVHNVSGEAFSIPHVLNIPPSRWLHHHNPHCGPASPKALARLLAEISPRQSPPQFAAIIADFEDELELSPPLAGSSDDSDTLSPPDDVLGLIPEPIAENRDEAAASDVPIEVSREDEHGSSTPEIEEPLRQSIKGLYALWNSSMSQRGASSEKKTANTNKDLEIRVENLERELSVWKLALKAADHDKEVLRKEVSRLQRNIGSFTEDNPLILCLIDGDGNLFAPYLIAEGKAGGRHAAMRLTEGINNHMASVDNGGSSGRGQIWLTIYCNKKGLSETLTSNNVCTAEKFDEFFMGFNQAAPLFSFVDVGVGKEAADSKIKECLRVFTRFPQTSKVFFGGGHDNGYTSTLNQLQNEGLHTKITILRGYKDLAYELKSLNLPHIEIEGVFMTKKLQNSAKKTPPLATQNIENAIKNSYIGLEGTSYENYKPRQRENILTTPNAGTTGSASSLSPSKPQREANIAANKAMLAALGLQENIVFIPRKRAQHVKAKKRKASLIEEVRDHDQGDNPPRKVKAVAVADEDALGGPRRSGRLIGKKLDYSSGGDALRKNDGPTIVSEKARKAAEEEPMGVANRTQDPKIFGSIVGVPVGTWWETRPWVAGISGGPDGCYSVALSGGYEDDVDLGDGFTYTGSGGRDLKGTKHNPKNRSLETKKPVRVIRGYKLDSQYAPQEGYRYDGLYTVEKV</sequence>
<dbReference type="Proteomes" id="UP001055072">
    <property type="component" value="Unassembled WGS sequence"/>
</dbReference>
<reference evidence="1" key="1">
    <citation type="journal article" date="2021" name="Environ. Microbiol.">
        <title>Gene family expansions and transcriptome signatures uncover fungal adaptations to wood decay.</title>
        <authorList>
            <person name="Hage H."/>
            <person name="Miyauchi S."/>
            <person name="Viragh M."/>
            <person name="Drula E."/>
            <person name="Min B."/>
            <person name="Chaduli D."/>
            <person name="Navarro D."/>
            <person name="Favel A."/>
            <person name="Norest M."/>
            <person name="Lesage-Meessen L."/>
            <person name="Balint B."/>
            <person name="Merenyi Z."/>
            <person name="de Eugenio L."/>
            <person name="Morin E."/>
            <person name="Martinez A.T."/>
            <person name="Baldrian P."/>
            <person name="Stursova M."/>
            <person name="Martinez M.J."/>
            <person name="Novotny C."/>
            <person name="Magnuson J.K."/>
            <person name="Spatafora J.W."/>
            <person name="Maurice S."/>
            <person name="Pangilinan J."/>
            <person name="Andreopoulos W."/>
            <person name="LaButti K."/>
            <person name="Hundley H."/>
            <person name="Na H."/>
            <person name="Kuo A."/>
            <person name="Barry K."/>
            <person name="Lipzen A."/>
            <person name="Henrissat B."/>
            <person name="Riley R."/>
            <person name="Ahrendt S."/>
            <person name="Nagy L.G."/>
            <person name="Grigoriev I.V."/>
            <person name="Martin F."/>
            <person name="Rosso M.N."/>
        </authorList>
    </citation>
    <scope>NUCLEOTIDE SEQUENCE</scope>
    <source>
        <strain evidence="1">CBS 384.51</strain>
    </source>
</reference>
<evidence type="ECO:0000313" key="1">
    <source>
        <dbReference type="EMBL" id="KAI0094919.1"/>
    </source>
</evidence>
<name>A0ACB8UKV4_9APHY</name>
<gene>
    <name evidence="1" type="ORF">BDY19DRAFT_982245</name>
</gene>
<organism evidence="1 2">
    <name type="scientific">Irpex rosettiformis</name>
    <dbReference type="NCBI Taxonomy" id="378272"/>
    <lineage>
        <taxon>Eukaryota</taxon>
        <taxon>Fungi</taxon>
        <taxon>Dikarya</taxon>
        <taxon>Basidiomycota</taxon>
        <taxon>Agaricomycotina</taxon>
        <taxon>Agaricomycetes</taxon>
        <taxon>Polyporales</taxon>
        <taxon>Irpicaceae</taxon>
        <taxon>Irpex</taxon>
    </lineage>
</organism>
<protein>
    <submittedName>
        <fullName evidence="1">Uncharacterized protein</fullName>
    </submittedName>
</protein>
<comment type="caution">
    <text evidence="1">The sequence shown here is derived from an EMBL/GenBank/DDBJ whole genome shotgun (WGS) entry which is preliminary data.</text>
</comment>
<accession>A0ACB8UKV4</accession>